<dbReference type="AlphaFoldDB" id="A0A9D3SI41"/>
<evidence type="ECO:0000256" key="4">
    <source>
        <dbReference type="ARBA" id="ARBA00023242"/>
    </source>
</evidence>
<evidence type="ECO:0000256" key="3">
    <source>
        <dbReference type="ARBA" id="ARBA00023132"/>
    </source>
</evidence>
<dbReference type="GO" id="GO:0008270">
    <property type="term" value="F:zinc ion binding"/>
    <property type="evidence" value="ECO:0007669"/>
    <property type="project" value="UniProtKB-KW"/>
</dbReference>
<dbReference type="Gene3D" id="4.10.1000.10">
    <property type="entry name" value="Zinc finger, CCCH-type"/>
    <property type="match status" value="1"/>
</dbReference>
<dbReference type="PROSITE" id="PS50103">
    <property type="entry name" value="ZF_C3H1"/>
    <property type="match status" value="1"/>
</dbReference>
<keyword evidence="3" id="KW-0813">Transport</keyword>
<dbReference type="OrthoDB" id="20729at2759"/>
<evidence type="ECO:0000256" key="1">
    <source>
        <dbReference type="ARBA" id="ARBA00004335"/>
    </source>
</evidence>
<dbReference type="GO" id="GO:0005643">
    <property type="term" value="C:nuclear pore"/>
    <property type="evidence" value="ECO:0007669"/>
    <property type="project" value="UniProtKB-SubCell"/>
</dbReference>
<dbReference type="InterPro" id="IPR000571">
    <property type="entry name" value="Znf_CCCH"/>
</dbReference>
<evidence type="ECO:0000256" key="7">
    <source>
        <dbReference type="ARBA" id="ARBA00042384"/>
    </source>
</evidence>
<organism evidence="11 12">
    <name type="scientific">Hemibagrus wyckioides</name>
    <dbReference type="NCBI Taxonomy" id="337641"/>
    <lineage>
        <taxon>Eukaryota</taxon>
        <taxon>Metazoa</taxon>
        <taxon>Chordata</taxon>
        <taxon>Craniata</taxon>
        <taxon>Vertebrata</taxon>
        <taxon>Euteleostomi</taxon>
        <taxon>Actinopterygii</taxon>
        <taxon>Neopterygii</taxon>
        <taxon>Teleostei</taxon>
        <taxon>Ostariophysi</taxon>
        <taxon>Siluriformes</taxon>
        <taxon>Bagridae</taxon>
        <taxon>Hemibagrus</taxon>
    </lineage>
</organism>
<keyword evidence="3" id="KW-0509">mRNA transport</keyword>
<evidence type="ECO:0000256" key="8">
    <source>
        <dbReference type="PROSITE-ProRule" id="PRU00723"/>
    </source>
</evidence>
<feature type="region of interest" description="Disordered" evidence="9">
    <location>
        <begin position="371"/>
        <end position="406"/>
    </location>
</feature>
<name>A0A9D3SI41_9TELE</name>
<dbReference type="PANTHER" id="PTHR46527:SF1">
    <property type="entry name" value="NUCLEOPORIN NUP42"/>
    <property type="match status" value="1"/>
</dbReference>
<evidence type="ECO:0000256" key="2">
    <source>
        <dbReference type="ARBA" id="ARBA00004567"/>
    </source>
</evidence>
<accession>A0A9D3SI41</accession>
<dbReference type="PANTHER" id="PTHR46527">
    <property type="entry name" value="NUCLEOPORIN-LIKE PROTEIN 2"/>
    <property type="match status" value="1"/>
</dbReference>
<protein>
    <recommendedName>
        <fullName evidence="6">Nucleoporin NUP42</fullName>
    </recommendedName>
    <alternativeName>
        <fullName evidence="7">Nucleoporin-like protein 2</fullName>
    </alternativeName>
</protein>
<comment type="function">
    <text evidence="5">Required for the export of mRNAs containing poly(A) tails from the nucleus into the cytoplasm.</text>
</comment>
<evidence type="ECO:0000259" key="10">
    <source>
        <dbReference type="PROSITE" id="PS50103"/>
    </source>
</evidence>
<evidence type="ECO:0000313" key="11">
    <source>
        <dbReference type="EMBL" id="KAG7324695.1"/>
    </source>
</evidence>
<feature type="compositionally biased region" description="Polar residues" evidence="9">
    <location>
        <begin position="80"/>
        <end position="98"/>
    </location>
</feature>
<keyword evidence="4" id="KW-0539">Nucleus</keyword>
<evidence type="ECO:0000256" key="6">
    <source>
        <dbReference type="ARBA" id="ARBA00039886"/>
    </source>
</evidence>
<keyword evidence="3" id="KW-0811">Translocation</keyword>
<dbReference type="SMART" id="SM00356">
    <property type="entry name" value="ZnF_C3H1"/>
    <property type="match status" value="1"/>
</dbReference>
<sequence>MTVCSYFLEGRCRYGDKCWNEHPRGGRNQSTRGGGGSINRVWVNPSQRSGGGVVQPSSFSRGGGDWARGNSGTGRDDRSSNFSFTTQNRFSNLSNTQSGYGRTGGGGGGGGGDDTEKQLEMIQKDMEVWQSSGQWLFSCYALLKTSISGFVELSPEELRMEFYTSRATGDVQSYGNSVQQLVNQWRSRVQELITMSGNTRASMVAELSNPGAQTPSGGGLFSSSSSSSAGFGSSSSAGFGSSSSTGFGSSSTTGFGSSSSTGFGSSSSTGFGSSSTTGFGSSSTTGFGSSSGFRVGGFGSGVQSSAAGFSFSASSPGFGSSGSQSGSSQFGSSAPSASTFSFNVPAGATQSNSSAAGFSFSSGSAGGFGGSSTAPSGGAFGGGVSMTGGAEDRKGGRDGLYTPLSDLTPDELREFTAKRFTLGQIPLRPPPADLLSV</sequence>
<feature type="region of interest" description="Disordered" evidence="9">
    <location>
        <begin position="42"/>
        <end position="115"/>
    </location>
</feature>
<feature type="zinc finger region" description="C3H1-type" evidence="8">
    <location>
        <begin position="1"/>
        <end position="25"/>
    </location>
</feature>
<comment type="caution">
    <text evidence="11">The sequence shown here is derived from an EMBL/GenBank/DDBJ whole genome shotgun (WGS) entry which is preliminary data.</text>
</comment>
<comment type="subcellular location">
    <subcellularLocation>
        <location evidence="1">Nucleus membrane</location>
        <topology evidence="1">Peripheral membrane protein</topology>
        <orientation evidence="1">Cytoplasmic side</orientation>
    </subcellularLocation>
    <subcellularLocation>
        <location evidence="2">Nucleus</location>
        <location evidence="2">Nuclear pore complex</location>
    </subcellularLocation>
</comment>
<evidence type="ECO:0000313" key="12">
    <source>
        <dbReference type="Proteomes" id="UP000824219"/>
    </source>
</evidence>
<reference evidence="11 12" key="1">
    <citation type="submission" date="2021-06" db="EMBL/GenBank/DDBJ databases">
        <title>Chromosome-level genome assembly of the red-tail catfish (Hemibagrus wyckioides).</title>
        <authorList>
            <person name="Shao F."/>
        </authorList>
    </citation>
    <scope>NUCLEOTIDE SEQUENCE [LARGE SCALE GENOMIC DNA]</scope>
    <source>
        <strain evidence="11">EC202008001</strain>
        <tissue evidence="11">Blood</tissue>
    </source>
</reference>
<evidence type="ECO:0000256" key="9">
    <source>
        <dbReference type="SAM" id="MobiDB-lite"/>
    </source>
</evidence>
<proteinExistence type="predicted"/>
<keyword evidence="3" id="KW-0653">Protein transport</keyword>
<keyword evidence="8" id="KW-0863">Zinc-finger</keyword>
<keyword evidence="8" id="KW-0862">Zinc</keyword>
<keyword evidence="12" id="KW-1185">Reference proteome</keyword>
<feature type="compositionally biased region" description="Gly residues" evidence="9">
    <location>
        <begin position="101"/>
        <end position="112"/>
    </location>
</feature>
<gene>
    <name evidence="11" type="ORF">KOW79_012711</name>
</gene>
<keyword evidence="8" id="KW-0479">Metal-binding</keyword>
<dbReference type="GO" id="GO:0031965">
    <property type="term" value="C:nuclear membrane"/>
    <property type="evidence" value="ECO:0007669"/>
    <property type="project" value="UniProtKB-SubCell"/>
</dbReference>
<dbReference type="InterPro" id="IPR051767">
    <property type="entry name" value="Nucleoporin_NUP42"/>
</dbReference>
<feature type="domain" description="C3H1-type" evidence="10">
    <location>
        <begin position="1"/>
        <end position="25"/>
    </location>
</feature>
<dbReference type="EMBL" id="JAHKSW010000014">
    <property type="protein sequence ID" value="KAG7324695.1"/>
    <property type="molecule type" value="Genomic_DNA"/>
</dbReference>
<dbReference type="Proteomes" id="UP000824219">
    <property type="component" value="Linkage Group LG14"/>
</dbReference>
<evidence type="ECO:0000256" key="5">
    <source>
        <dbReference type="ARBA" id="ARBA00037262"/>
    </source>
</evidence>
<keyword evidence="3" id="KW-0906">Nuclear pore complex</keyword>